<dbReference type="Pfam" id="PF04545">
    <property type="entry name" value="Sigma70_r4"/>
    <property type="match status" value="1"/>
</dbReference>
<comment type="caution">
    <text evidence="8">The sequence shown here is derived from an EMBL/GenBank/DDBJ whole genome shotgun (WGS) entry which is preliminary data.</text>
</comment>
<evidence type="ECO:0000259" key="7">
    <source>
        <dbReference type="Pfam" id="PF04545"/>
    </source>
</evidence>
<dbReference type="CDD" id="cd06171">
    <property type="entry name" value="Sigma70_r4"/>
    <property type="match status" value="1"/>
</dbReference>
<feature type="domain" description="RNA polymerase sigma-70 region 4" evidence="7">
    <location>
        <begin position="182"/>
        <end position="230"/>
    </location>
</feature>
<reference evidence="8 9" key="1">
    <citation type="journal article" date="2017" name="Int. J. Syst. Evol. Microbiol.">
        <title>Rhodosalinus sediminis gen. nov., sp. nov., isolated from marine saltern.</title>
        <authorList>
            <person name="Guo L.Y."/>
            <person name="Ling S.K."/>
            <person name="Li C.M."/>
            <person name="Chen G.J."/>
            <person name="Du Z.J."/>
        </authorList>
    </citation>
    <scope>NUCLEOTIDE SEQUENCE [LARGE SCALE GENOMIC DNA]</scope>
    <source>
        <strain evidence="8 9">WDN1C137</strain>
    </source>
</reference>
<dbReference type="GO" id="GO:0006352">
    <property type="term" value="P:DNA-templated transcription initiation"/>
    <property type="evidence" value="ECO:0007669"/>
    <property type="project" value="InterPro"/>
</dbReference>
<keyword evidence="4" id="KW-0804">Transcription</keyword>
<accession>A0A3D9BLG2</accession>
<dbReference type="InterPro" id="IPR007624">
    <property type="entry name" value="RNA_pol_sigma70_r3"/>
</dbReference>
<gene>
    <name evidence="8" type="ORF">DRV84_14045</name>
</gene>
<dbReference type="Proteomes" id="UP000257131">
    <property type="component" value="Unassembled WGS sequence"/>
</dbReference>
<keyword evidence="3" id="KW-0238">DNA-binding</keyword>
<evidence type="ECO:0000256" key="1">
    <source>
        <dbReference type="ARBA" id="ARBA00023015"/>
    </source>
</evidence>
<dbReference type="Gene3D" id="1.20.140.160">
    <property type="match status" value="1"/>
</dbReference>
<feature type="domain" description="RNA polymerase sigma-70 region 3" evidence="5">
    <location>
        <begin position="101"/>
        <end position="134"/>
    </location>
</feature>
<dbReference type="OrthoDB" id="9799825at2"/>
<proteinExistence type="predicted"/>
<dbReference type="InterPro" id="IPR007627">
    <property type="entry name" value="RNA_pol_sigma70_r2"/>
</dbReference>
<dbReference type="InterPro" id="IPR014284">
    <property type="entry name" value="RNA_pol_sigma-70_dom"/>
</dbReference>
<dbReference type="AlphaFoldDB" id="A0A3D9BLG2"/>
<dbReference type="Pfam" id="PF04542">
    <property type="entry name" value="Sigma70_r2"/>
    <property type="match status" value="1"/>
</dbReference>
<dbReference type="PANTHER" id="PTHR30385">
    <property type="entry name" value="SIGMA FACTOR F FLAGELLAR"/>
    <property type="match status" value="1"/>
</dbReference>
<dbReference type="NCBIfam" id="TIGR02479">
    <property type="entry name" value="FliA_WhiG"/>
    <property type="match status" value="1"/>
</dbReference>
<evidence type="ECO:0000259" key="6">
    <source>
        <dbReference type="Pfam" id="PF04542"/>
    </source>
</evidence>
<dbReference type="GO" id="GO:0003899">
    <property type="term" value="F:DNA-directed RNA polymerase activity"/>
    <property type="evidence" value="ECO:0007669"/>
    <property type="project" value="InterPro"/>
</dbReference>
<dbReference type="EMBL" id="QOHR01000034">
    <property type="protein sequence ID" value="REC54252.1"/>
    <property type="molecule type" value="Genomic_DNA"/>
</dbReference>
<dbReference type="PRINTS" id="PR00046">
    <property type="entry name" value="SIGMA70FCT"/>
</dbReference>
<dbReference type="GO" id="GO:0016987">
    <property type="term" value="F:sigma factor activity"/>
    <property type="evidence" value="ECO:0007669"/>
    <property type="project" value="UniProtKB-KW"/>
</dbReference>
<evidence type="ECO:0000256" key="4">
    <source>
        <dbReference type="ARBA" id="ARBA00023163"/>
    </source>
</evidence>
<dbReference type="Gene3D" id="1.10.1740.10">
    <property type="match status" value="1"/>
</dbReference>
<sequence>MLGLKTYRDTQEAAADRRIEENMDMVRRLAWHYFGRAGRFVEVEDLLQAGYYGLVDASRRYTEQEGVPFASYAAIRVRGAIVDVLRRNSNLCRATISMQSRIRDAETRLSQRLQRAPETEDLAAELEMSPQDLAAWRARLQAGQTSSLDEVYSDHSLLFEGHDPTPEDQTYAAERRAILFRAIGRLPDREALVLQLYYVEELNGYEVAEILGVTTGRVSQLKKAALERVRALMAAEDAL</sequence>
<dbReference type="InterPro" id="IPR013324">
    <property type="entry name" value="RNA_pol_sigma_r3/r4-like"/>
</dbReference>
<dbReference type="SUPFAM" id="SSF88659">
    <property type="entry name" value="Sigma3 and sigma4 domains of RNA polymerase sigma factors"/>
    <property type="match status" value="2"/>
</dbReference>
<keyword evidence="1" id="KW-0805">Transcription regulation</keyword>
<protein>
    <submittedName>
        <fullName evidence="8">FliA/WhiG family RNA polymerase sigma factor</fullName>
    </submittedName>
</protein>
<keyword evidence="2" id="KW-0731">Sigma factor</keyword>
<dbReference type="InterPro" id="IPR013325">
    <property type="entry name" value="RNA_pol_sigma_r2"/>
</dbReference>
<evidence type="ECO:0000259" key="5">
    <source>
        <dbReference type="Pfam" id="PF04539"/>
    </source>
</evidence>
<evidence type="ECO:0000313" key="9">
    <source>
        <dbReference type="Proteomes" id="UP000257131"/>
    </source>
</evidence>
<dbReference type="GO" id="GO:0003677">
    <property type="term" value="F:DNA binding"/>
    <property type="evidence" value="ECO:0007669"/>
    <property type="project" value="UniProtKB-KW"/>
</dbReference>
<evidence type="ECO:0000256" key="2">
    <source>
        <dbReference type="ARBA" id="ARBA00023082"/>
    </source>
</evidence>
<evidence type="ECO:0000256" key="3">
    <source>
        <dbReference type="ARBA" id="ARBA00023125"/>
    </source>
</evidence>
<dbReference type="NCBIfam" id="TIGR02937">
    <property type="entry name" value="sigma70-ECF"/>
    <property type="match status" value="1"/>
</dbReference>
<dbReference type="Pfam" id="PF04539">
    <property type="entry name" value="Sigma70_r3"/>
    <property type="match status" value="1"/>
</dbReference>
<name>A0A3D9BLG2_9RHOB</name>
<organism evidence="8 9">
    <name type="scientific">Rhodosalinus sediminis</name>
    <dbReference type="NCBI Taxonomy" id="1940533"/>
    <lineage>
        <taxon>Bacteria</taxon>
        <taxon>Pseudomonadati</taxon>
        <taxon>Pseudomonadota</taxon>
        <taxon>Alphaproteobacteria</taxon>
        <taxon>Rhodobacterales</taxon>
        <taxon>Paracoccaceae</taxon>
        <taxon>Rhodosalinus</taxon>
    </lineage>
</organism>
<dbReference type="InterPro" id="IPR007630">
    <property type="entry name" value="RNA_pol_sigma70_r4"/>
</dbReference>
<feature type="domain" description="RNA polymerase sigma-70 region 2" evidence="6">
    <location>
        <begin position="19"/>
        <end position="89"/>
    </location>
</feature>
<dbReference type="InterPro" id="IPR000943">
    <property type="entry name" value="RNA_pol_sigma70"/>
</dbReference>
<evidence type="ECO:0000313" key="8">
    <source>
        <dbReference type="EMBL" id="REC54252.1"/>
    </source>
</evidence>
<dbReference type="InterPro" id="IPR012845">
    <property type="entry name" value="RNA_pol_sigma_FliA_WhiG"/>
</dbReference>
<dbReference type="SUPFAM" id="SSF88946">
    <property type="entry name" value="Sigma2 domain of RNA polymerase sigma factors"/>
    <property type="match status" value="1"/>
</dbReference>
<keyword evidence="9" id="KW-1185">Reference proteome</keyword>